<dbReference type="PROSITE" id="PS51257">
    <property type="entry name" value="PROKAR_LIPOPROTEIN"/>
    <property type="match status" value="1"/>
</dbReference>
<dbReference type="KEGG" id="pcea:J3359_09380"/>
<keyword evidence="2" id="KW-1185">Reference proteome</keyword>
<accession>A0A975H7Z9</accession>
<protein>
    <recommendedName>
        <fullName evidence="3">Lipoprotein</fullName>
    </recommendedName>
</protein>
<evidence type="ECO:0008006" key="3">
    <source>
        <dbReference type="Google" id="ProtNLM"/>
    </source>
</evidence>
<proteinExistence type="predicted"/>
<dbReference type="EMBL" id="CP071869">
    <property type="protein sequence ID" value="QTE21060.1"/>
    <property type="molecule type" value="Genomic_DNA"/>
</dbReference>
<dbReference type="RefSeq" id="WP_208076656.1">
    <property type="nucleotide sequence ID" value="NZ_CP071869.1"/>
</dbReference>
<dbReference type="Proteomes" id="UP000663920">
    <property type="component" value="Chromosome"/>
</dbReference>
<name>A0A975H7Z9_9FLAO</name>
<evidence type="ECO:0000313" key="2">
    <source>
        <dbReference type="Proteomes" id="UP000663920"/>
    </source>
</evidence>
<sequence length="106" mass="11589">MKKIILIFTMILGICACSNSDEQDNPFGGELVGTVWLGKGDDEGESYSFLSNKDYKFVERGFIETGTYTFDGTNGTLINPDGTFSFKIDGITMTVEDGSSSVFIKN</sequence>
<organism evidence="1 2">
    <name type="scientific">Polaribacter cellanae</name>
    <dbReference type="NCBI Taxonomy" id="2818493"/>
    <lineage>
        <taxon>Bacteria</taxon>
        <taxon>Pseudomonadati</taxon>
        <taxon>Bacteroidota</taxon>
        <taxon>Flavobacteriia</taxon>
        <taxon>Flavobacteriales</taxon>
        <taxon>Flavobacteriaceae</taxon>
    </lineage>
</organism>
<dbReference type="AlphaFoldDB" id="A0A975H7Z9"/>
<evidence type="ECO:0000313" key="1">
    <source>
        <dbReference type="EMBL" id="QTE21060.1"/>
    </source>
</evidence>
<gene>
    <name evidence="1" type="ORF">J3359_09380</name>
</gene>
<reference evidence="1 2" key="1">
    <citation type="submission" date="2021-03" db="EMBL/GenBank/DDBJ databases">
        <title>Complete genome of Polaribacter_sp.SM13.</title>
        <authorList>
            <person name="Jeong S.W."/>
            <person name="Bae J.W."/>
        </authorList>
    </citation>
    <scope>NUCLEOTIDE SEQUENCE [LARGE SCALE GENOMIC DNA]</scope>
    <source>
        <strain evidence="1 2">SM13</strain>
    </source>
</reference>